<keyword evidence="3" id="KW-0328">Glycosyltransferase</keyword>
<proteinExistence type="predicted"/>
<protein>
    <submittedName>
        <fullName evidence="3">Glycosyltransferase</fullName>
        <ecNumber evidence="3">2.4.-.-</ecNumber>
    </submittedName>
</protein>
<dbReference type="Pfam" id="PF13439">
    <property type="entry name" value="Glyco_transf_4"/>
    <property type="match status" value="1"/>
</dbReference>
<name>A0ABY9R8W1_9FLAO</name>
<evidence type="ECO:0000259" key="2">
    <source>
        <dbReference type="Pfam" id="PF13439"/>
    </source>
</evidence>
<dbReference type="CDD" id="cd03811">
    <property type="entry name" value="GT4_GT28_WabH-like"/>
    <property type="match status" value="1"/>
</dbReference>
<dbReference type="RefSeq" id="WP_309531492.1">
    <property type="nucleotide sequence ID" value="NZ_CP133721.1"/>
</dbReference>
<accession>A0ABY9R8W1</accession>
<keyword evidence="4" id="KW-1185">Reference proteome</keyword>
<dbReference type="InterPro" id="IPR001296">
    <property type="entry name" value="Glyco_trans_1"/>
</dbReference>
<dbReference type="EC" id="2.4.-.-" evidence="3"/>
<dbReference type="EMBL" id="CP133721">
    <property type="protein sequence ID" value="WMW77109.1"/>
    <property type="molecule type" value="Genomic_DNA"/>
</dbReference>
<dbReference type="Proteomes" id="UP001180481">
    <property type="component" value="Chromosome"/>
</dbReference>
<dbReference type="PANTHER" id="PTHR12526">
    <property type="entry name" value="GLYCOSYLTRANSFERASE"/>
    <property type="match status" value="1"/>
</dbReference>
<dbReference type="PANTHER" id="PTHR12526:SF630">
    <property type="entry name" value="GLYCOSYLTRANSFERASE"/>
    <property type="match status" value="1"/>
</dbReference>
<feature type="domain" description="Glycosyl transferase family 1" evidence="1">
    <location>
        <begin position="192"/>
        <end position="355"/>
    </location>
</feature>
<dbReference type="Pfam" id="PF00534">
    <property type="entry name" value="Glycos_transf_1"/>
    <property type="match status" value="1"/>
</dbReference>
<gene>
    <name evidence="3" type="ORF">RF683_06320</name>
</gene>
<dbReference type="Gene3D" id="3.40.50.2000">
    <property type="entry name" value="Glycogen Phosphorylase B"/>
    <property type="match status" value="2"/>
</dbReference>
<evidence type="ECO:0000313" key="3">
    <source>
        <dbReference type="EMBL" id="WMW77109.1"/>
    </source>
</evidence>
<feature type="domain" description="Glycosyltransferase subfamily 4-like N-terminal" evidence="2">
    <location>
        <begin position="32"/>
        <end position="186"/>
    </location>
</feature>
<evidence type="ECO:0000259" key="1">
    <source>
        <dbReference type="Pfam" id="PF00534"/>
    </source>
</evidence>
<dbReference type="InterPro" id="IPR028098">
    <property type="entry name" value="Glyco_trans_4-like_N"/>
</dbReference>
<organism evidence="3 4">
    <name type="scientific">Flavobacterium nakdongensis</name>
    <dbReference type="NCBI Taxonomy" id="3073563"/>
    <lineage>
        <taxon>Bacteria</taxon>
        <taxon>Pseudomonadati</taxon>
        <taxon>Bacteroidota</taxon>
        <taxon>Flavobacteriia</taxon>
        <taxon>Flavobacteriales</taxon>
        <taxon>Flavobacteriaceae</taxon>
        <taxon>Flavobacterium</taxon>
    </lineage>
</organism>
<sequence length="377" mass="43368">MIIFIFVKISIALNPLATKIKICLVTVTLSDGGAERVAAELSKYFYAQGYEVHHVVFSGKIVYEHAGNVLHLETLKDVKNSLWSRYKRFTVLASYLKKQKFNFIIDFRTKEFYWQEFILHRFVYKNYIQTIHSYHLSSYFPSSKIAAKLLYPKQTRFITVAHEIEKLLRQDYTIDKVTTIYNPLHVENIFLKSQEPIENKGLFILAVGSMHENIKQFDVLIKAYAASVLPKNNVKLCLLGEGKLKTTFQELVQKLGLTDKISFEGHITNPFAYYAKALFTVSTSKYEGLPMSILESLACGTPVISYNYLSGPSEIIHNFENGLLVKNQDTQALVQALNTLFEDKTLYLHCKSNAKLSVRKFDTTEIGKQWEHLFRKS</sequence>
<reference evidence="3" key="1">
    <citation type="submission" date="2023-09" db="EMBL/GenBank/DDBJ databases">
        <title>Flavobacterium sp. 20NA77.7 isolated from freshwater.</title>
        <authorList>
            <person name="Le V."/>
            <person name="Ko S.-R."/>
            <person name="Ahn C.-Y."/>
            <person name="Oh H.-M."/>
        </authorList>
    </citation>
    <scope>NUCLEOTIDE SEQUENCE</scope>
    <source>
        <strain evidence="3">20NA77.7</strain>
    </source>
</reference>
<dbReference type="GO" id="GO:0016757">
    <property type="term" value="F:glycosyltransferase activity"/>
    <property type="evidence" value="ECO:0007669"/>
    <property type="project" value="UniProtKB-KW"/>
</dbReference>
<evidence type="ECO:0000313" key="4">
    <source>
        <dbReference type="Proteomes" id="UP001180481"/>
    </source>
</evidence>
<keyword evidence="3" id="KW-0808">Transferase</keyword>
<dbReference type="SUPFAM" id="SSF53756">
    <property type="entry name" value="UDP-Glycosyltransferase/glycogen phosphorylase"/>
    <property type="match status" value="1"/>
</dbReference>